<dbReference type="AlphaFoldDB" id="A0AAE1NNP8"/>
<comment type="caution">
    <text evidence="2">The sequence shown here is derived from an EMBL/GenBank/DDBJ whole genome shotgun (WGS) entry which is preliminary data.</text>
</comment>
<name>A0AAE1NNP8_9EUCA</name>
<gene>
    <name evidence="2" type="ORF">Pmani_033956</name>
</gene>
<feature type="region of interest" description="Disordered" evidence="1">
    <location>
        <begin position="1"/>
        <end position="32"/>
    </location>
</feature>
<accession>A0AAE1NNP8</accession>
<protein>
    <submittedName>
        <fullName evidence="2">Uncharacterized protein</fullName>
    </submittedName>
</protein>
<sequence>MKVKKQRSEDETRNMKEGGKKEDPTRRDEKRIKRGLGYLKLPDVTSTCSLLLPLLPSLVARMTLST</sequence>
<reference evidence="2" key="1">
    <citation type="submission" date="2023-11" db="EMBL/GenBank/DDBJ databases">
        <title>Genome assemblies of two species of porcelain crab, Petrolisthes cinctipes and Petrolisthes manimaculis (Anomura: Porcellanidae).</title>
        <authorList>
            <person name="Angst P."/>
        </authorList>
    </citation>
    <scope>NUCLEOTIDE SEQUENCE</scope>
    <source>
        <strain evidence="2">PB745_02</strain>
        <tissue evidence="2">Gill</tissue>
    </source>
</reference>
<evidence type="ECO:0000256" key="1">
    <source>
        <dbReference type="SAM" id="MobiDB-lite"/>
    </source>
</evidence>
<dbReference type="Proteomes" id="UP001292094">
    <property type="component" value="Unassembled WGS sequence"/>
</dbReference>
<evidence type="ECO:0000313" key="2">
    <source>
        <dbReference type="EMBL" id="KAK4293338.1"/>
    </source>
</evidence>
<feature type="compositionally biased region" description="Basic and acidic residues" evidence="1">
    <location>
        <begin position="1"/>
        <end position="31"/>
    </location>
</feature>
<organism evidence="2 3">
    <name type="scientific">Petrolisthes manimaculis</name>
    <dbReference type="NCBI Taxonomy" id="1843537"/>
    <lineage>
        <taxon>Eukaryota</taxon>
        <taxon>Metazoa</taxon>
        <taxon>Ecdysozoa</taxon>
        <taxon>Arthropoda</taxon>
        <taxon>Crustacea</taxon>
        <taxon>Multicrustacea</taxon>
        <taxon>Malacostraca</taxon>
        <taxon>Eumalacostraca</taxon>
        <taxon>Eucarida</taxon>
        <taxon>Decapoda</taxon>
        <taxon>Pleocyemata</taxon>
        <taxon>Anomura</taxon>
        <taxon>Galatheoidea</taxon>
        <taxon>Porcellanidae</taxon>
        <taxon>Petrolisthes</taxon>
    </lineage>
</organism>
<evidence type="ECO:0000313" key="3">
    <source>
        <dbReference type="Proteomes" id="UP001292094"/>
    </source>
</evidence>
<dbReference type="EMBL" id="JAWZYT010004573">
    <property type="protein sequence ID" value="KAK4293338.1"/>
    <property type="molecule type" value="Genomic_DNA"/>
</dbReference>
<keyword evidence="3" id="KW-1185">Reference proteome</keyword>
<proteinExistence type="predicted"/>